<keyword evidence="3" id="KW-0131">Cell cycle</keyword>
<keyword evidence="2" id="KW-1133">Transmembrane helix</keyword>
<dbReference type="InterPro" id="IPR007060">
    <property type="entry name" value="FtsL/DivIC"/>
</dbReference>
<keyword evidence="2" id="KW-0812">Transmembrane</keyword>
<feature type="compositionally biased region" description="Low complexity" evidence="1">
    <location>
        <begin position="7"/>
        <end position="67"/>
    </location>
</feature>
<keyword evidence="2" id="KW-0472">Membrane</keyword>
<dbReference type="Pfam" id="PF04977">
    <property type="entry name" value="DivIC"/>
    <property type="match status" value="1"/>
</dbReference>
<dbReference type="GO" id="GO:0051301">
    <property type="term" value="P:cell division"/>
    <property type="evidence" value="ECO:0007669"/>
    <property type="project" value="UniProtKB-KW"/>
</dbReference>
<feature type="region of interest" description="Disordered" evidence="1">
    <location>
        <begin position="1"/>
        <end position="70"/>
    </location>
</feature>
<keyword evidence="4" id="KW-1185">Reference proteome</keyword>
<reference evidence="3 4" key="1">
    <citation type="submission" date="2017-12" db="EMBL/GenBank/DDBJ databases">
        <title>Sequencing the genomes of 1000 Actinobacteria strains.</title>
        <authorList>
            <person name="Klenk H.-P."/>
        </authorList>
    </citation>
    <scope>NUCLEOTIDE SEQUENCE [LARGE SCALE GENOMIC DNA]</scope>
    <source>
        <strain evidence="3 4">DSM 12806</strain>
    </source>
</reference>
<dbReference type="AlphaFoldDB" id="A0A2N3YKW8"/>
<keyword evidence="3" id="KW-0132">Cell division</keyword>
<comment type="caution">
    <text evidence="3">The sequence shown here is derived from an EMBL/GenBank/DDBJ whole genome shotgun (WGS) entry which is preliminary data.</text>
</comment>
<evidence type="ECO:0000313" key="4">
    <source>
        <dbReference type="Proteomes" id="UP000233781"/>
    </source>
</evidence>
<gene>
    <name evidence="3" type="ORF">ATL31_2292</name>
</gene>
<evidence type="ECO:0000256" key="2">
    <source>
        <dbReference type="SAM" id="Phobius"/>
    </source>
</evidence>
<sequence length="215" mass="22595">MAGRTTGPASRPARRGSAARPAARGTSASGRAGSARSGSAPRGTGAGRARPAASAAARSAASSPTTAKVVRRAPAGWRRVGGAATNRVVRRGVVLVSILAFLAVLLGSSVAAWFHQRTQIAALRERVASQEADVAALRAERERWNDPAYVEQQARERLKFVRPGERSYTVLDPAPATATTPEIAGPGAREKVAPRPWYDTVWESVRTADAPGARR</sequence>
<dbReference type="EMBL" id="PJNE01000001">
    <property type="protein sequence ID" value="PKW27449.1"/>
    <property type="molecule type" value="Genomic_DNA"/>
</dbReference>
<evidence type="ECO:0000313" key="3">
    <source>
        <dbReference type="EMBL" id="PKW27449.1"/>
    </source>
</evidence>
<name>A0A2N3YKW8_9MICO</name>
<protein>
    <submittedName>
        <fullName evidence="3">Cell division protein FtsB</fullName>
    </submittedName>
</protein>
<feature type="transmembrane region" description="Helical" evidence="2">
    <location>
        <begin position="93"/>
        <end position="114"/>
    </location>
</feature>
<dbReference type="Proteomes" id="UP000233781">
    <property type="component" value="Unassembled WGS sequence"/>
</dbReference>
<organism evidence="3 4">
    <name type="scientific">Phycicoccus duodecadis</name>
    <dbReference type="NCBI Taxonomy" id="173053"/>
    <lineage>
        <taxon>Bacteria</taxon>
        <taxon>Bacillati</taxon>
        <taxon>Actinomycetota</taxon>
        <taxon>Actinomycetes</taxon>
        <taxon>Micrococcales</taxon>
        <taxon>Intrasporangiaceae</taxon>
        <taxon>Phycicoccus</taxon>
    </lineage>
</organism>
<accession>A0A2N3YKW8</accession>
<evidence type="ECO:0000256" key="1">
    <source>
        <dbReference type="SAM" id="MobiDB-lite"/>
    </source>
</evidence>
<proteinExistence type="predicted"/>